<evidence type="ECO:0000256" key="9">
    <source>
        <dbReference type="ARBA" id="ARBA00031306"/>
    </source>
</evidence>
<dbReference type="GO" id="GO:0046872">
    <property type="term" value="F:metal ion binding"/>
    <property type="evidence" value="ECO:0007669"/>
    <property type="project" value="UniProtKB-UniRule"/>
</dbReference>
<evidence type="ECO:0000256" key="3">
    <source>
        <dbReference type="ARBA" id="ARBA00016337"/>
    </source>
</evidence>
<keyword evidence="13" id="KW-0732">Signal</keyword>
<proteinExistence type="inferred from homology"/>
<evidence type="ECO:0000256" key="1">
    <source>
        <dbReference type="ARBA" id="ARBA00008282"/>
    </source>
</evidence>
<dbReference type="EC" id="2.7.1.180" evidence="2 11"/>
<reference evidence="14 15" key="1">
    <citation type="submission" date="2019-04" db="EMBL/GenBank/DDBJ databases">
        <authorList>
            <person name="Hwang J.C."/>
        </authorList>
    </citation>
    <scope>NUCLEOTIDE SEQUENCE [LARGE SCALE GENOMIC DNA]</scope>
    <source>
        <strain evidence="14 15">IMCC35002</strain>
    </source>
</reference>
<feature type="binding site" evidence="12">
    <location>
        <position position="334"/>
    </location>
    <ligand>
        <name>Mg(2+)</name>
        <dbReference type="ChEBI" id="CHEBI:18420"/>
    </ligand>
</feature>
<keyword evidence="7 11" id="KW-0274">FAD</keyword>
<dbReference type="GO" id="GO:0016740">
    <property type="term" value="F:transferase activity"/>
    <property type="evidence" value="ECO:0007669"/>
    <property type="project" value="UniProtKB-UniRule"/>
</dbReference>
<gene>
    <name evidence="14" type="ORF">FCL42_16205</name>
</gene>
<comment type="cofactor">
    <cofactor evidence="12">
        <name>Mg(2+)</name>
        <dbReference type="ChEBI" id="CHEBI:18420"/>
    </cofactor>
    <cofactor evidence="12">
        <name>Mn(2+)</name>
        <dbReference type="ChEBI" id="CHEBI:29035"/>
    </cofactor>
    <text evidence="12">Magnesium. Can also use manganese.</text>
</comment>
<evidence type="ECO:0000256" key="2">
    <source>
        <dbReference type="ARBA" id="ARBA00011955"/>
    </source>
</evidence>
<organism evidence="14 15">
    <name type="scientific">Ferrimonas aestuarii</name>
    <dbReference type="NCBI Taxonomy" id="2569539"/>
    <lineage>
        <taxon>Bacteria</taxon>
        <taxon>Pseudomonadati</taxon>
        <taxon>Pseudomonadota</taxon>
        <taxon>Gammaproteobacteria</taxon>
        <taxon>Alteromonadales</taxon>
        <taxon>Ferrimonadaceae</taxon>
        <taxon>Ferrimonas</taxon>
    </lineage>
</organism>
<dbReference type="PIRSF" id="PIRSF006268">
    <property type="entry name" value="ApbE"/>
    <property type="match status" value="1"/>
</dbReference>
<dbReference type="InterPro" id="IPR024932">
    <property type="entry name" value="ApbE"/>
</dbReference>
<dbReference type="Gene3D" id="3.10.520.10">
    <property type="entry name" value="ApbE-like domains"/>
    <property type="match status" value="1"/>
</dbReference>
<dbReference type="Pfam" id="PF02424">
    <property type="entry name" value="ApbE"/>
    <property type="match status" value="1"/>
</dbReference>
<sequence length="378" mass="41942">MTPLPKFSLAAIGLIAALSSPVATAQSEPLNTNLCQQHGLIQTLDDRTVLYTLDYFGTSIGIEIFDAGTADAQAALCHSLQLIKRYHQLASDYSTYTGVTNIKSLNLAPTQTHHVEPELFELIEMGIQWHEISKGYFNIAIGPVVQLWRQQRFTCEQQDGVHCAIPSQQALEEAATHTKISNITLDKTNHSVTMADGMSLDMGGIAKGWMVEKVLNYLKHQGVRSVVINAGGNIRHFGQHPQERAFVTAIENPVCRKHQFQLPGCDQLPIRYSEVIKGEDITVVTSGNYLKYYQVGDREYHHIIDPTTLYPKQGGVATSVVLSSNHVFADVLSTTLFLMPTKQAQALAESLPYLEAMWTLDESGNRLYSSGFSRYTQQ</sequence>
<dbReference type="SUPFAM" id="SSF143631">
    <property type="entry name" value="ApbE-like"/>
    <property type="match status" value="1"/>
</dbReference>
<dbReference type="OrthoDB" id="9778595at2"/>
<keyword evidence="6 11" id="KW-0479">Metal-binding</keyword>
<dbReference type="PANTHER" id="PTHR30040:SF2">
    <property type="entry name" value="FAD:PROTEIN FMN TRANSFERASE"/>
    <property type="match status" value="1"/>
</dbReference>
<dbReference type="EMBL" id="SWCJ01000015">
    <property type="protein sequence ID" value="TKB51960.1"/>
    <property type="molecule type" value="Genomic_DNA"/>
</dbReference>
<protein>
    <recommendedName>
        <fullName evidence="3 11">FAD:protein FMN transferase</fullName>
        <ecNumber evidence="2 11">2.7.1.180</ecNumber>
    </recommendedName>
    <alternativeName>
        <fullName evidence="9 11">Flavin transferase</fullName>
    </alternativeName>
</protein>
<dbReference type="RefSeq" id="WP_136864474.1">
    <property type="nucleotide sequence ID" value="NZ_SWCJ01000015.1"/>
</dbReference>
<name>A0A4U1BK25_9GAMM</name>
<keyword evidence="15" id="KW-1185">Reference proteome</keyword>
<evidence type="ECO:0000256" key="5">
    <source>
        <dbReference type="ARBA" id="ARBA00022679"/>
    </source>
</evidence>
<evidence type="ECO:0000256" key="13">
    <source>
        <dbReference type="SAM" id="SignalP"/>
    </source>
</evidence>
<accession>A0A4U1BK25</accession>
<evidence type="ECO:0000313" key="15">
    <source>
        <dbReference type="Proteomes" id="UP000305675"/>
    </source>
</evidence>
<dbReference type="PANTHER" id="PTHR30040">
    <property type="entry name" value="THIAMINE BIOSYNTHESIS LIPOPROTEIN APBE"/>
    <property type="match status" value="1"/>
</dbReference>
<feature type="chain" id="PRO_5039934930" description="FAD:protein FMN transferase" evidence="13">
    <location>
        <begin position="26"/>
        <end position="378"/>
    </location>
</feature>
<dbReference type="InterPro" id="IPR003374">
    <property type="entry name" value="ApbE-like_sf"/>
</dbReference>
<evidence type="ECO:0000256" key="11">
    <source>
        <dbReference type="PIRNR" id="PIRNR006268"/>
    </source>
</evidence>
<keyword evidence="4 11" id="KW-0285">Flavoprotein</keyword>
<evidence type="ECO:0000256" key="4">
    <source>
        <dbReference type="ARBA" id="ARBA00022630"/>
    </source>
</evidence>
<evidence type="ECO:0000256" key="6">
    <source>
        <dbReference type="ARBA" id="ARBA00022723"/>
    </source>
</evidence>
<comment type="catalytic activity">
    <reaction evidence="10 11">
        <text>L-threonyl-[protein] + FAD = FMN-L-threonyl-[protein] + AMP + H(+)</text>
        <dbReference type="Rhea" id="RHEA:36847"/>
        <dbReference type="Rhea" id="RHEA-COMP:11060"/>
        <dbReference type="Rhea" id="RHEA-COMP:11061"/>
        <dbReference type="ChEBI" id="CHEBI:15378"/>
        <dbReference type="ChEBI" id="CHEBI:30013"/>
        <dbReference type="ChEBI" id="CHEBI:57692"/>
        <dbReference type="ChEBI" id="CHEBI:74257"/>
        <dbReference type="ChEBI" id="CHEBI:456215"/>
        <dbReference type="EC" id="2.7.1.180"/>
    </reaction>
</comment>
<feature type="binding site" evidence="12">
    <location>
        <position position="330"/>
    </location>
    <ligand>
        <name>Mg(2+)</name>
        <dbReference type="ChEBI" id="CHEBI:18420"/>
    </ligand>
</feature>
<evidence type="ECO:0000256" key="8">
    <source>
        <dbReference type="ARBA" id="ARBA00022842"/>
    </source>
</evidence>
<evidence type="ECO:0000313" key="14">
    <source>
        <dbReference type="EMBL" id="TKB51960.1"/>
    </source>
</evidence>
<keyword evidence="8 11" id="KW-0460">Magnesium</keyword>
<feature type="binding site" evidence="12">
    <location>
        <position position="204"/>
    </location>
    <ligand>
        <name>Mg(2+)</name>
        <dbReference type="ChEBI" id="CHEBI:18420"/>
    </ligand>
</feature>
<keyword evidence="5 11" id="KW-0808">Transferase</keyword>
<comment type="similarity">
    <text evidence="1 11">Belongs to the ApbE family.</text>
</comment>
<feature type="signal peptide" evidence="13">
    <location>
        <begin position="1"/>
        <end position="25"/>
    </location>
</feature>
<dbReference type="Proteomes" id="UP000305675">
    <property type="component" value="Unassembled WGS sequence"/>
</dbReference>
<comment type="caution">
    <text evidence="14">The sequence shown here is derived from an EMBL/GenBank/DDBJ whole genome shotgun (WGS) entry which is preliminary data.</text>
</comment>
<dbReference type="AlphaFoldDB" id="A0A4U1BK25"/>
<evidence type="ECO:0000256" key="10">
    <source>
        <dbReference type="ARBA" id="ARBA00048540"/>
    </source>
</evidence>
<evidence type="ECO:0000256" key="12">
    <source>
        <dbReference type="PIRSR" id="PIRSR006268-2"/>
    </source>
</evidence>
<evidence type="ECO:0000256" key="7">
    <source>
        <dbReference type="ARBA" id="ARBA00022827"/>
    </source>
</evidence>